<keyword evidence="2" id="KW-0812">Transmembrane</keyword>
<feature type="transmembrane region" description="Helical" evidence="2">
    <location>
        <begin position="16"/>
        <end position="35"/>
    </location>
</feature>
<comment type="caution">
    <text evidence="3">The sequence shown here is derived from an EMBL/GenBank/DDBJ whole genome shotgun (WGS) entry which is preliminary data.</text>
</comment>
<keyword evidence="4" id="KW-1185">Reference proteome</keyword>
<accession>A0ABW0M3Q8</accession>
<feature type="compositionally biased region" description="Pro residues" evidence="1">
    <location>
        <begin position="63"/>
        <end position="73"/>
    </location>
</feature>
<keyword evidence="2" id="KW-0472">Membrane</keyword>
<name>A0ABW0M3Q8_9BURK</name>
<organism evidence="3 4">
    <name type="scientific">Paraherbaspirillum soli</name>
    <dbReference type="NCBI Taxonomy" id="631222"/>
    <lineage>
        <taxon>Bacteria</taxon>
        <taxon>Pseudomonadati</taxon>
        <taxon>Pseudomonadota</taxon>
        <taxon>Betaproteobacteria</taxon>
        <taxon>Burkholderiales</taxon>
        <taxon>Oxalobacteraceae</taxon>
        <taxon>Paraherbaspirillum</taxon>
    </lineage>
</organism>
<dbReference type="Proteomes" id="UP001596045">
    <property type="component" value="Unassembled WGS sequence"/>
</dbReference>
<feature type="compositionally biased region" description="Low complexity" evidence="1">
    <location>
        <begin position="86"/>
        <end position="116"/>
    </location>
</feature>
<protein>
    <submittedName>
        <fullName evidence="3">Uncharacterized protein</fullName>
    </submittedName>
</protein>
<feature type="region of interest" description="Disordered" evidence="1">
    <location>
        <begin position="63"/>
        <end position="127"/>
    </location>
</feature>
<feature type="region of interest" description="Disordered" evidence="1">
    <location>
        <begin position="147"/>
        <end position="169"/>
    </location>
</feature>
<evidence type="ECO:0000256" key="1">
    <source>
        <dbReference type="SAM" id="MobiDB-lite"/>
    </source>
</evidence>
<evidence type="ECO:0000313" key="4">
    <source>
        <dbReference type="Proteomes" id="UP001596045"/>
    </source>
</evidence>
<keyword evidence="2" id="KW-1133">Transmembrane helix</keyword>
<evidence type="ECO:0000256" key="2">
    <source>
        <dbReference type="SAM" id="Phobius"/>
    </source>
</evidence>
<reference evidence="4" key="1">
    <citation type="journal article" date="2019" name="Int. J. Syst. Evol. Microbiol.">
        <title>The Global Catalogue of Microorganisms (GCM) 10K type strain sequencing project: providing services to taxonomists for standard genome sequencing and annotation.</title>
        <authorList>
            <consortium name="The Broad Institute Genomics Platform"/>
            <consortium name="The Broad Institute Genome Sequencing Center for Infectious Disease"/>
            <person name="Wu L."/>
            <person name="Ma J."/>
        </authorList>
    </citation>
    <scope>NUCLEOTIDE SEQUENCE [LARGE SCALE GENOMIC DNA]</scope>
    <source>
        <strain evidence="4">JCM 17066</strain>
    </source>
</reference>
<evidence type="ECO:0000313" key="3">
    <source>
        <dbReference type="EMBL" id="MFC5472685.1"/>
    </source>
</evidence>
<dbReference type="RefSeq" id="WP_378994355.1">
    <property type="nucleotide sequence ID" value="NZ_JBHSMT010000005.1"/>
</dbReference>
<proteinExistence type="predicted"/>
<sequence length="234" mass="24287">MPIRPSLLNHYQRNRLVWLAITMSVVLHAFMIYSVRHLKPPSRPPASTGSALIVHLLALQPPVPQQAPAPSPIPHQNSAVAKKQPPARAAASRNPAPATAISVAPTAASPAPSAAAPTPPASTNHLSARDIIDAARRDVGSIDRELRQAQAPSHAPIPPASPRGAQEKLASGIAASAIPRGTTIEDITRPDGQRVTKVTGPAGTYCVTQISVGNSAGMDIMQRGAGSRTTNCGD</sequence>
<gene>
    <name evidence="3" type="ORF">ACFPM8_01815</name>
</gene>
<dbReference type="EMBL" id="JBHSMT010000005">
    <property type="protein sequence ID" value="MFC5472685.1"/>
    <property type="molecule type" value="Genomic_DNA"/>
</dbReference>